<evidence type="ECO:0000256" key="4">
    <source>
        <dbReference type="RuleBase" id="RU367119"/>
    </source>
</evidence>
<keyword evidence="4" id="KW-0592">Phosphate transport</keyword>
<gene>
    <name evidence="6" type="ORF">B4O97_16710</name>
</gene>
<dbReference type="CDD" id="cd13653">
    <property type="entry name" value="PBP2_phosphate_like_1"/>
    <property type="match status" value="1"/>
</dbReference>
<dbReference type="InterPro" id="IPR050811">
    <property type="entry name" value="Phosphate_ABC_transporter"/>
</dbReference>
<reference evidence="6 7" key="1">
    <citation type="submission" date="2017-03" db="EMBL/GenBank/DDBJ databases">
        <title>Draft Genome sequence of Marispirochaeta sp. strain JC444.</title>
        <authorList>
            <person name="Shivani Y."/>
            <person name="Subhash Y."/>
            <person name="Sasikala C."/>
            <person name="Ramana C."/>
        </authorList>
    </citation>
    <scope>NUCLEOTIDE SEQUENCE [LARGE SCALE GENOMIC DNA]</scope>
    <source>
        <strain evidence="6 7">JC444</strain>
    </source>
</reference>
<feature type="chain" id="PRO_5027139692" description="Phosphate-binding protein" evidence="4">
    <location>
        <begin position="20"/>
        <end position="276"/>
    </location>
</feature>
<dbReference type="Gene3D" id="3.40.190.10">
    <property type="entry name" value="Periplasmic binding protein-like II"/>
    <property type="match status" value="2"/>
</dbReference>
<comment type="similarity">
    <text evidence="1 4">Belongs to the PstS family.</text>
</comment>
<sequence>MKKTLILVSLLLAAGLVFAGGQQAAGSSDGLSGNYAFGGSTTLEGFLRPAIDEFTEMHPGVTISYDAPGSSAGVKGALDGTYDLGAASRKIKDSEKADGAVPVVVALDGVAVVVNKESVTISNLGMDQIRKIFSGEISNWSVLGGPNAEIVVVNRDEASGTRAAFGDITLGDAKFTDKAIITTGNGDMVAKVGSTPYAIGYCGFAYIDREPGTKAVTVDGVEPSMENVLSEKFPIQRPLNMVHTGDLDDVEQAFLDYLLSEDGQAIIEEEGFISVR</sequence>
<dbReference type="Proteomes" id="UP000192343">
    <property type="component" value="Unassembled WGS sequence"/>
</dbReference>
<dbReference type="RefSeq" id="WP_083052681.1">
    <property type="nucleotide sequence ID" value="NZ_CAXXQO010000003.1"/>
</dbReference>
<comment type="function">
    <text evidence="4">Involved in the system for phosphate transport across the cytoplasmic membrane.</text>
</comment>
<evidence type="ECO:0000256" key="2">
    <source>
        <dbReference type="ARBA" id="ARBA00022448"/>
    </source>
</evidence>
<feature type="signal peptide" evidence="4">
    <location>
        <begin position="1"/>
        <end position="19"/>
    </location>
</feature>
<evidence type="ECO:0000313" key="7">
    <source>
        <dbReference type="Proteomes" id="UP000192343"/>
    </source>
</evidence>
<accession>A0A1Y1RV44</accession>
<keyword evidence="2 4" id="KW-0813">Transport</keyword>
<proteinExistence type="inferred from homology"/>
<name>A0A1Y1RV44_9SPIO</name>
<dbReference type="NCBIfam" id="TIGR02136">
    <property type="entry name" value="ptsS_2"/>
    <property type="match status" value="1"/>
</dbReference>
<evidence type="ECO:0000313" key="6">
    <source>
        <dbReference type="EMBL" id="ORC31829.1"/>
    </source>
</evidence>
<keyword evidence="7" id="KW-1185">Reference proteome</keyword>
<dbReference type="PANTHER" id="PTHR30570">
    <property type="entry name" value="PERIPLASMIC PHOSPHATE BINDING COMPONENT OF PHOSPHATE ABC TRANSPORTER"/>
    <property type="match status" value="1"/>
</dbReference>
<comment type="caution">
    <text evidence="6">The sequence shown here is derived from an EMBL/GenBank/DDBJ whole genome shotgun (WGS) entry which is preliminary data.</text>
</comment>
<dbReference type="GO" id="GO:0042301">
    <property type="term" value="F:phosphate ion binding"/>
    <property type="evidence" value="ECO:0007669"/>
    <property type="project" value="UniProtKB-UniRule"/>
</dbReference>
<dbReference type="InterPro" id="IPR024370">
    <property type="entry name" value="PBP_domain"/>
</dbReference>
<organism evidence="6 7">
    <name type="scientific">Marispirochaeta aestuarii</name>
    <dbReference type="NCBI Taxonomy" id="1963862"/>
    <lineage>
        <taxon>Bacteria</taxon>
        <taxon>Pseudomonadati</taxon>
        <taxon>Spirochaetota</taxon>
        <taxon>Spirochaetia</taxon>
        <taxon>Spirochaetales</taxon>
        <taxon>Spirochaetaceae</taxon>
        <taxon>Marispirochaeta</taxon>
    </lineage>
</organism>
<dbReference type="PANTHER" id="PTHR30570:SF1">
    <property type="entry name" value="PHOSPHATE-BINDING PROTEIN PSTS"/>
    <property type="match status" value="1"/>
</dbReference>
<feature type="domain" description="PBP" evidence="5">
    <location>
        <begin position="33"/>
        <end position="261"/>
    </location>
</feature>
<dbReference type="EMBL" id="MWQY01000024">
    <property type="protein sequence ID" value="ORC31829.1"/>
    <property type="molecule type" value="Genomic_DNA"/>
</dbReference>
<evidence type="ECO:0000256" key="3">
    <source>
        <dbReference type="ARBA" id="ARBA00022729"/>
    </source>
</evidence>
<evidence type="ECO:0000256" key="1">
    <source>
        <dbReference type="ARBA" id="ARBA00008725"/>
    </source>
</evidence>
<dbReference type="OrthoDB" id="9790048at2"/>
<evidence type="ECO:0000259" key="5">
    <source>
        <dbReference type="Pfam" id="PF12849"/>
    </source>
</evidence>
<dbReference type="SUPFAM" id="SSF53850">
    <property type="entry name" value="Periplasmic binding protein-like II"/>
    <property type="match status" value="1"/>
</dbReference>
<dbReference type="InterPro" id="IPR011862">
    <property type="entry name" value="Phos-bd"/>
</dbReference>
<dbReference type="Pfam" id="PF12849">
    <property type="entry name" value="PBP_like_2"/>
    <property type="match status" value="1"/>
</dbReference>
<dbReference type="GO" id="GO:0006817">
    <property type="term" value="P:phosphate ion transport"/>
    <property type="evidence" value="ECO:0007669"/>
    <property type="project" value="UniProtKB-UniRule"/>
</dbReference>
<dbReference type="STRING" id="1963862.B4O97_16710"/>
<protein>
    <recommendedName>
        <fullName evidence="4">Phosphate-binding protein</fullName>
    </recommendedName>
</protein>
<keyword evidence="3 4" id="KW-0732">Signal</keyword>
<dbReference type="AlphaFoldDB" id="A0A1Y1RV44"/>